<dbReference type="SUPFAM" id="SSF51905">
    <property type="entry name" value="FAD/NAD(P)-binding domain"/>
    <property type="match status" value="2"/>
</dbReference>
<dbReference type="InterPro" id="IPR036188">
    <property type="entry name" value="FAD/NAD-bd_sf"/>
</dbReference>
<keyword evidence="2" id="KW-1185">Reference proteome</keyword>
<name>A0ABY5DQJ3_9ACTN</name>
<reference evidence="1 2" key="1">
    <citation type="submission" date="2022-06" db="EMBL/GenBank/DDBJ databases">
        <title>Paraconexibacter antarcticus.</title>
        <authorList>
            <person name="Kim C.S."/>
        </authorList>
    </citation>
    <scope>NUCLEOTIDE SEQUENCE [LARGE SCALE GENOMIC DNA]</scope>
    <source>
        <strain evidence="1 2">02-257</strain>
    </source>
</reference>
<sequence length="482" mass="52815">MARACYSLAHGKERPCFSEKGGPVQTDYLIVGAGASGLAFADALTAGTDVDVTLVDRRPAVGGHWRDAYSFVRLHTPSAFYGVSSMPLGEDRLDEEGFYERASGPELHRYFDAVAGRLVASGRTRILTGHEHLGAEAGAELIRDGRGGQRRITVRRKVVDARYLEASVPATHAPPFDVAPGATVTGIHQLPESVRTGARYTVIGAGKTAVDACTWLLSENVGPDRIRWIRPRDAWFHDRRDFQPLDQVGATMAGIALDAEAAAQATDLQEMLERLESGGRLLRIDPSAPADMYRAAMLSSGELEALREIDDVVRLGHVRRIEADRIRLERGEIPTDASVIHVDCTARGLNDAPARPVFQPGRIVLQQVRHNSPSFNAALIGHVESRGGEDTDNNRLCTSNPYPRSIRDWPRMCAATWRVEHRWASDRELATWVAGTRLNLLAALPKHAHTPVVRDAVQRYVTNVGAAIGRLDAMPHPPSERQ</sequence>
<dbReference type="Pfam" id="PF13450">
    <property type="entry name" value="NAD_binding_8"/>
    <property type="match status" value="1"/>
</dbReference>
<proteinExistence type="predicted"/>
<evidence type="ECO:0000313" key="1">
    <source>
        <dbReference type="EMBL" id="UTI64296.1"/>
    </source>
</evidence>
<dbReference type="Proteomes" id="UP001056035">
    <property type="component" value="Chromosome"/>
</dbReference>
<organism evidence="1 2">
    <name type="scientific">Paraconexibacter antarcticus</name>
    <dbReference type="NCBI Taxonomy" id="2949664"/>
    <lineage>
        <taxon>Bacteria</taxon>
        <taxon>Bacillati</taxon>
        <taxon>Actinomycetota</taxon>
        <taxon>Thermoleophilia</taxon>
        <taxon>Solirubrobacterales</taxon>
        <taxon>Paraconexibacteraceae</taxon>
        <taxon>Paraconexibacter</taxon>
    </lineage>
</organism>
<dbReference type="RefSeq" id="WP_254571006.1">
    <property type="nucleotide sequence ID" value="NZ_CP098502.1"/>
</dbReference>
<dbReference type="Gene3D" id="3.50.50.60">
    <property type="entry name" value="FAD/NAD(P)-binding domain"/>
    <property type="match status" value="1"/>
</dbReference>
<gene>
    <name evidence="1" type="ORF">NBH00_23515</name>
</gene>
<accession>A0ABY5DQJ3</accession>
<protein>
    <submittedName>
        <fullName evidence="1">NAD(P)-binding protein</fullName>
    </submittedName>
</protein>
<dbReference type="EMBL" id="CP098502">
    <property type="protein sequence ID" value="UTI64296.1"/>
    <property type="molecule type" value="Genomic_DNA"/>
</dbReference>
<evidence type="ECO:0000313" key="2">
    <source>
        <dbReference type="Proteomes" id="UP001056035"/>
    </source>
</evidence>